<organism evidence="3 4">
    <name type="scientific">Marasmius tenuissimus</name>
    <dbReference type="NCBI Taxonomy" id="585030"/>
    <lineage>
        <taxon>Eukaryota</taxon>
        <taxon>Fungi</taxon>
        <taxon>Dikarya</taxon>
        <taxon>Basidiomycota</taxon>
        <taxon>Agaricomycotina</taxon>
        <taxon>Agaricomycetes</taxon>
        <taxon>Agaricomycetidae</taxon>
        <taxon>Agaricales</taxon>
        <taxon>Marasmiineae</taxon>
        <taxon>Marasmiaceae</taxon>
        <taxon>Marasmius</taxon>
    </lineage>
</organism>
<feature type="domain" description="Nephrocystin 3-like N-terminal" evidence="2">
    <location>
        <begin position="102"/>
        <end position="273"/>
    </location>
</feature>
<keyword evidence="4" id="KW-1185">Reference proteome</keyword>
<protein>
    <recommendedName>
        <fullName evidence="2">Nephrocystin 3-like N-terminal domain-containing protein</fullName>
    </recommendedName>
</protein>
<dbReference type="PANTHER" id="PTHR10039:SF14">
    <property type="entry name" value="NACHT DOMAIN-CONTAINING PROTEIN"/>
    <property type="match status" value="1"/>
</dbReference>
<reference evidence="3 4" key="1">
    <citation type="submission" date="2024-05" db="EMBL/GenBank/DDBJ databases">
        <title>A draft genome resource for the thread blight pathogen Marasmius tenuissimus strain MS-2.</title>
        <authorList>
            <person name="Yulfo-Soto G.E."/>
            <person name="Baruah I.K."/>
            <person name="Amoako-Attah I."/>
            <person name="Bukari Y."/>
            <person name="Meinhardt L.W."/>
            <person name="Bailey B.A."/>
            <person name="Cohen S.P."/>
        </authorList>
    </citation>
    <scope>NUCLEOTIDE SEQUENCE [LARGE SCALE GENOMIC DNA]</scope>
    <source>
        <strain evidence="3 4">MS-2</strain>
    </source>
</reference>
<accession>A0ABR2ZB94</accession>
<dbReference type="PANTHER" id="PTHR10039">
    <property type="entry name" value="AMELOGENIN"/>
    <property type="match status" value="1"/>
</dbReference>
<evidence type="ECO:0000256" key="1">
    <source>
        <dbReference type="ARBA" id="ARBA00022737"/>
    </source>
</evidence>
<evidence type="ECO:0000313" key="4">
    <source>
        <dbReference type="Proteomes" id="UP001437256"/>
    </source>
</evidence>
<proteinExistence type="predicted"/>
<keyword evidence="1" id="KW-0677">Repeat</keyword>
<dbReference type="InterPro" id="IPR027417">
    <property type="entry name" value="P-loop_NTPase"/>
</dbReference>
<dbReference type="Gene3D" id="3.40.50.300">
    <property type="entry name" value="P-loop containing nucleotide triphosphate hydrolases"/>
    <property type="match status" value="1"/>
</dbReference>
<name>A0ABR2ZB94_9AGAR</name>
<comment type="caution">
    <text evidence="3">The sequence shown here is derived from an EMBL/GenBank/DDBJ whole genome shotgun (WGS) entry which is preliminary data.</text>
</comment>
<sequence length="759" mass="85276">MGDESSLNSATKLREFDTNNYGDRNATYNNNVFHTTYNGSFRECLISTSEKYLSSSMSDPRRPGTEILSGYIAPTALHSSEARNSLTGCLKGTRVAAIGALDRWIEDPSKKHQVCWVHGGAGVGKSAIAQTICESFRRKSQLAASFFLTKRQCTIYTGSLFPTLAYQLATTPALRNAGLSSFIDDSISRNPVGLKEMNLEGEFQTLLFQPCAQVDPKRWKTLPKLVVIDGLDECMGGSGAKDASHAQETLLSIIYNATSASPSLPLIFVIFSRPERTIRNFFKATLLHEVVDIRNYRAQADEDIKRYLDKEFAGVSDSHPELLTIGRWPGEQVVGKLVGKADGHFIYVVTVMKYITANNPSPADLRERLDIVLRTEETSSHPDLSDLDRLYHTILQPFTHDGLREQVLLPILQLIITPHPRDVQIGTPKGRSQHLVAALLQIDIHQCTALLSQLRSVLHVPDERQSEDISILHASFLDFLCEQRRSHGFHIRPLSVMCYLDLLSHSLLSLLAHKVRQHQMREPMELSDPTNHLELWSLNAWTFVRALGPLKPSANNYTPSEKLINAIINFDLYGYVNMLLDQFFLPPENGMCRDGHWRQFLEGDWLIVFPKDKRKRDTSLSRLGSIVLAAAIDYARLSDVGDMLPLTTVFKSSIYSGLEVLPDTDLERARTKLGMDVRLVSLHQRARFAEEVVAEDAIFRYGPTFGKSINTLIDTPRGYNSASEENDRVMVVRGFGAFYRRLIGGTWQRVIMLNRGPGR</sequence>
<dbReference type="Proteomes" id="UP001437256">
    <property type="component" value="Unassembled WGS sequence"/>
</dbReference>
<evidence type="ECO:0000259" key="2">
    <source>
        <dbReference type="Pfam" id="PF24883"/>
    </source>
</evidence>
<dbReference type="SUPFAM" id="SSF52540">
    <property type="entry name" value="P-loop containing nucleoside triphosphate hydrolases"/>
    <property type="match status" value="1"/>
</dbReference>
<dbReference type="InterPro" id="IPR056884">
    <property type="entry name" value="NPHP3-like_N"/>
</dbReference>
<dbReference type="Pfam" id="PF24883">
    <property type="entry name" value="NPHP3_N"/>
    <property type="match status" value="1"/>
</dbReference>
<gene>
    <name evidence="3" type="ORF">AAF712_015272</name>
</gene>
<dbReference type="EMBL" id="JBBXMP010000375">
    <property type="protein sequence ID" value="KAL0058068.1"/>
    <property type="molecule type" value="Genomic_DNA"/>
</dbReference>
<evidence type="ECO:0000313" key="3">
    <source>
        <dbReference type="EMBL" id="KAL0058068.1"/>
    </source>
</evidence>